<dbReference type="InterPro" id="IPR053242">
    <property type="entry name" value="PAM2-like_domain"/>
</dbReference>
<dbReference type="Proteomes" id="UP000053257">
    <property type="component" value="Unassembled WGS sequence"/>
</dbReference>
<dbReference type="SMART" id="SM00356">
    <property type="entry name" value="ZnF_C3H1"/>
    <property type="match status" value="2"/>
</dbReference>
<feature type="compositionally biased region" description="Low complexity" evidence="5">
    <location>
        <begin position="132"/>
        <end position="142"/>
    </location>
</feature>
<dbReference type="Gene3D" id="4.10.1000.10">
    <property type="entry name" value="Zinc finger, CCCH-type"/>
    <property type="match status" value="1"/>
</dbReference>
<dbReference type="HOGENOM" id="CLU_014934_0_0_1"/>
<keyword evidence="1 4" id="KW-0479">Metal-binding</keyword>
<dbReference type="SUPFAM" id="SSF160443">
    <property type="entry name" value="SMR domain-like"/>
    <property type="match status" value="1"/>
</dbReference>
<dbReference type="InterPro" id="IPR000571">
    <property type="entry name" value="Znf_CCCH"/>
</dbReference>
<dbReference type="InterPro" id="IPR036855">
    <property type="entry name" value="Znf_CCCH_sf"/>
</dbReference>
<protein>
    <recommendedName>
        <fullName evidence="10">C3H1-type domain-containing protein</fullName>
    </recommendedName>
</protein>
<dbReference type="Pfam" id="PF14608">
    <property type="entry name" value="zf-CCCH_2"/>
    <property type="match status" value="1"/>
</dbReference>
<feature type="zinc finger region" description="C3H1-type" evidence="4">
    <location>
        <begin position="489"/>
        <end position="512"/>
    </location>
</feature>
<dbReference type="EMBL" id="KN840542">
    <property type="protein sequence ID" value="KIP05476.1"/>
    <property type="molecule type" value="Genomic_DNA"/>
</dbReference>
<dbReference type="SUPFAM" id="SSF90229">
    <property type="entry name" value="CCCH zinc finger"/>
    <property type="match status" value="1"/>
</dbReference>
<accession>A0A0C3RVS6</accession>
<proteinExistence type="predicted"/>
<sequence>MMLAPPAISVPNDLQARPGSQAATTPQELSAPLRFPHTRAQLTAIARQYRPLDNYDDENDDDPSRVTSTLVVRVASLLDAEREEDLKNLLKETFGPGLDEDELGGHVLDLMHRHRDDVDNVPFLFLTPTRRPISRPSSRASTHSARMIVRPDTPNSAPGSPLSMVFRRPHTPLVSPLANGAQANSYMMARSDSPALSPVFPPAQFASSLPASPLSSPRILNAKAHEFKPIQRPLSAASSNPGSLAALRAETPSPDLWAHNPQRPTSKLAIAAPLTPDSALLPRSGTPSSLRLSLRPEDDEDDEDPFDPFGQKPLPRSFLSGEIDATIPPWSHSPLSNSSLSTSTDDARYNYYNDDPQLQSYGSQLLESLQDDAEFDTETTATGVMMADGMTPLDVLSMVFGSTLAPSELEEALSSNGYDFDRAMSWLVDRQIATHHATNAGPSPPRLHAVGGRISIVPREGYGGQFRGGRGYYNGAGFRGNRFNGRPVPGGNRVCRYFLAGECLRADCRFSHDLERALCRFWLRGTCAKGENCEFLHHLPKDIDVSGLSQAMSRTDLNVNSAEGSRNPTVEEFPALNHSANVPPKGRRGPHGHESPSQDPAHSRFAAAVKKTSPATLPTSQAKDAGATLGRRDGVGSAPDVTQNKVTVVAPRPSPRIKLRSPTLLPTLATGDSVNNLYMAYRSRAHQLGSARNACLARAAEAWKKGDGAAAKRFSREGHDLNAKMSAEMAQAAGRLVRERAKLAEQAVRARDSLWSDDYGDRTAKGRIVGAGLGVCLGIASQTVGDGKKLSPEERTESMLDLHGLHSTEATEVVEEFLLALEREHFYGLAYLVVGEEKHTGTQDPARGASRARLAAGVREWLHLWGYPWSERDGVVCVDPLTHA</sequence>
<dbReference type="PANTHER" id="PTHR46651">
    <property type="entry name" value="POLYADENYLATE-BINDING PROTEIN-INTERACTING PROTEIN 7"/>
    <property type="match status" value="1"/>
</dbReference>
<evidence type="ECO:0000256" key="1">
    <source>
        <dbReference type="ARBA" id="ARBA00022723"/>
    </source>
</evidence>
<feature type="region of interest" description="Disordered" evidence="5">
    <location>
        <begin position="1"/>
        <end position="26"/>
    </location>
</feature>
<evidence type="ECO:0000256" key="2">
    <source>
        <dbReference type="ARBA" id="ARBA00022771"/>
    </source>
</evidence>
<dbReference type="AlphaFoldDB" id="A0A0C3RVS6"/>
<feature type="domain" description="C3H1-type" evidence="6">
    <location>
        <begin position="489"/>
        <end position="512"/>
    </location>
</feature>
<dbReference type="STRING" id="745531.A0A0C3RVS6"/>
<feature type="region of interest" description="Disordered" evidence="5">
    <location>
        <begin position="277"/>
        <end position="317"/>
    </location>
</feature>
<dbReference type="InterPro" id="IPR002625">
    <property type="entry name" value="Smr_dom"/>
</dbReference>
<dbReference type="PROSITE" id="PS50103">
    <property type="entry name" value="ZF_C3H1"/>
    <property type="match status" value="2"/>
</dbReference>
<dbReference type="InterPro" id="IPR036063">
    <property type="entry name" value="Smr_dom_sf"/>
</dbReference>
<feature type="compositionally biased region" description="Polar residues" evidence="5">
    <location>
        <begin position="613"/>
        <end position="622"/>
    </location>
</feature>
<gene>
    <name evidence="8" type="ORF">PHLGIDRAFT_30891</name>
</gene>
<keyword evidence="3 4" id="KW-0862">Zinc</keyword>
<evidence type="ECO:0000259" key="7">
    <source>
        <dbReference type="PROSITE" id="PS50828"/>
    </source>
</evidence>
<evidence type="ECO:0000256" key="3">
    <source>
        <dbReference type="ARBA" id="ARBA00022833"/>
    </source>
</evidence>
<reference evidence="8 9" key="1">
    <citation type="journal article" date="2014" name="PLoS Genet.">
        <title>Analysis of the Phlebiopsis gigantea genome, transcriptome and secretome provides insight into its pioneer colonization strategies of wood.</title>
        <authorList>
            <person name="Hori C."/>
            <person name="Ishida T."/>
            <person name="Igarashi K."/>
            <person name="Samejima M."/>
            <person name="Suzuki H."/>
            <person name="Master E."/>
            <person name="Ferreira P."/>
            <person name="Ruiz-Duenas F.J."/>
            <person name="Held B."/>
            <person name="Canessa P."/>
            <person name="Larrondo L.F."/>
            <person name="Schmoll M."/>
            <person name="Druzhinina I.S."/>
            <person name="Kubicek C.P."/>
            <person name="Gaskell J.A."/>
            <person name="Kersten P."/>
            <person name="St John F."/>
            <person name="Glasner J."/>
            <person name="Sabat G."/>
            <person name="Splinter BonDurant S."/>
            <person name="Syed K."/>
            <person name="Yadav J."/>
            <person name="Mgbeahuruike A.C."/>
            <person name="Kovalchuk A."/>
            <person name="Asiegbu F.O."/>
            <person name="Lackner G."/>
            <person name="Hoffmeister D."/>
            <person name="Rencoret J."/>
            <person name="Gutierrez A."/>
            <person name="Sun H."/>
            <person name="Lindquist E."/>
            <person name="Barry K."/>
            <person name="Riley R."/>
            <person name="Grigoriev I.V."/>
            <person name="Henrissat B."/>
            <person name="Kues U."/>
            <person name="Berka R.M."/>
            <person name="Martinez A.T."/>
            <person name="Covert S.F."/>
            <person name="Blanchette R.A."/>
            <person name="Cullen D."/>
        </authorList>
    </citation>
    <scope>NUCLEOTIDE SEQUENCE [LARGE SCALE GENOMIC DNA]</scope>
    <source>
        <strain evidence="8 9">11061_1 CR5-6</strain>
    </source>
</reference>
<feature type="region of interest" description="Disordered" evidence="5">
    <location>
        <begin position="132"/>
        <end position="161"/>
    </location>
</feature>
<feature type="domain" description="C3H1-type" evidence="6">
    <location>
        <begin position="513"/>
        <end position="540"/>
    </location>
</feature>
<dbReference type="PROSITE" id="PS50828">
    <property type="entry name" value="SMR"/>
    <property type="match status" value="1"/>
</dbReference>
<organism evidence="8 9">
    <name type="scientific">Phlebiopsis gigantea (strain 11061_1 CR5-6)</name>
    <name type="common">White-rot fungus</name>
    <name type="synonym">Peniophora gigantea</name>
    <dbReference type="NCBI Taxonomy" id="745531"/>
    <lineage>
        <taxon>Eukaryota</taxon>
        <taxon>Fungi</taxon>
        <taxon>Dikarya</taxon>
        <taxon>Basidiomycota</taxon>
        <taxon>Agaricomycotina</taxon>
        <taxon>Agaricomycetes</taxon>
        <taxon>Polyporales</taxon>
        <taxon>Phanerochaetaceae</taxon>
        <taxon>Phlebiopsis</taxon>
    </lineage>
</organism>
<feature type="compositionally biased region" description="Acidic residues" evidence="5">
    <location>
        <begin position="297"/>
        <end position="306"/>
    </location>
</feature>
<dbReference type="OrthoDB" id="3247158at2759"/>
<dbReference type="Pfam" id="PF08590">
    <property type="entry name" value="DUF1771"/>
    <property type="match status" value="1"/>
</dbReference>
<dbReference type="SMART" id="SM01162">
    <property type="entry name" value="DUF1771"/>
    <property type="match status" value="1"/>
</dbReference>
<evidence type="ECO:0000256" key="4">
    <source>
        <dbReference type="PROSITE-ProRule" id="PRU00723"/>
    </source>
</evidence>
<keyword evidence="9" id="KW-1185">Reference proteome</keyword>
<feature type="compositionally biased region" description="Polar residues" evidence="5">
    <location>
        <begin position="559"/>
        <end position="568"/>
    </location>
</feature>
<dbReference type="GO" id="GO:0008270">
    <property type="term" value="F:zinc ion binding"/>
    <property type="evidence" value="ECO:0007669"/>
    <property type="project" value="UniProtKB-KW"/>
</dbReference>
<dbReference type="PANTHER" id="PTHR46651:SF1">
    <property type="entry name" value="SMALL MUTS RELATED FAMILY PROTEIN"/>
    <property type="match status" value="1"/>
</dbReference>
<feature type="zinc finger region" description="C3H1-type" evidence="4">
    <location>
        <begin position="513"/>
        <end position="540"/>
    </location>
</feature>
<evidence type="ECO:0000313" key="9">
    <source>
        <dbReference type="Proteomes" id="UP000053257"/>
    </source>
</evidence>
<name>A0A0C3RVS6_PHLG1</name>
<dbReference type="Gene3D" id="3.30.1370.110">
    <property type="match status" value="1"/>
</dbReference>
<evidence type="ECO:0000256" key="5">
    <source>
        <dbReference type="SAM" id="MobiDB-lite"/>
    </source>
</evidence>
<dbReference type="InterPro" id="IPR013899">
    <property type="entry name" value="DUF1771"/>
</dbReference>
<feature type="region of interest" description="Disordered" evidence="5">
    <location>
        <begin position="559"/>
        <end position="646"/>
    </location>
</feature>
<dbReference type="Pfam" id="PF18345">
    <property type="entry name" value="zf_CCCH_4"/>
    <property type="match status" value="1"/>
</dbReference>
<feature type="domain" description="Smr" evidence="7">
    <location>
        <begin position="800"/>
        <end position="881"/>
    </location>
</feature>
<evidence type="ECO:0000259" key="6">
    <source>
        <dbReference type="PROSITE" id="PS50103"/>
    </source>
</evidence>
<evidence type="ECO:0008006" key="10">
    <source>
        <dbReference type="Google" id="ProtNLM"/>
    </source>
</evidence>
<keyword evidence="2 4" id="KW-0863">Zinc-finger</keyword>
<evidence type="ECO:0000313" key="8">
    <source>
        <dbReference type="EMBL" id="KIP05476.1"/>
    </source>
</evidence>